<keyword evidence="2 4" id="KW-0689">Ribosomal protein</keyword>
<dbReference type="GO" id="GO:0006412">
    <property type="term" value="P:translation"/>
    <property type="evidence" value="ECO:0007669"/>
    <property type="project" value="UniProtKB-UniRule"/>
</dbReference>
<dbReference type="PROSITE" id="PS00475">
    <property type="entry name" value="RIBOSOMAL_L15"/>
    <property type="match status" value="1"/>
</dbReference>
<gene>
    <name evidence="4" type="primary">rpl18e</name>
    <name evidence="6" type="ORF">D9Q81_04785</name>
</gene>
<dbReference type="GO" id="GO:0003735">
    <property type="term" value="F:structural constituent of ribosome"/>
    <property type="evidence" value="ECO:0007669"/>
    <property type="project" value="InterPro"/>
</dbReference>
<feature type="domain" description="Large ribosomal subunit protein uL15/eL18" evidence="5">
    <location>
        <begin position="64"/>
        <end position="100"/>
    </location>
</feature>
<dbReference type="PANTHER" id="PTHR10934">
    <property type="entry name" value="60S RIBOSOMAL PROTEIN L18"/>
    <property type="match status" value="1"/>
</dbReference>
<evidence type="ECO:0000259" key="5">
    <source>
        <dbReference type="Pfam" id="PF00828"/>
    </source>
</evidence>
<proteinExistence type="inferred from homology"/>
<protein>
    <recommendedName>
        <fullName evidence="4">Large ribosomal subunit protein eL18</fullName>
    </recommendedName>
</protein>
<evidence type="ECO:0000256" key="4">
    <source>
        <dbReference type="HAMAP-Rule" id="MF_00329"/>
    </source>
</evidence>
<evidence type="ECO:0000313" key="7">
    <source>
        <dbReference type="Proteomes" id="UP000278149"/>
    </source>
</evidence>
<sequence>MKPTGPTNIRLVRMIRNLEIASRVNDAPIWKAVAEKLKRQTRRRIEVNLWKIEKYSDGVAAVVVPGKVLGEGEITKPVIVAAAGFTRSAKRKIEEAGGKAILLDDYAKINPKGSHTRIVG</sequence>
<comment type="similarity">
    <text evidence="1 4">Belongs to the eukaryotic ribosomal protein eL18 family.</text>
</comment>
<dbReference type="HAMAP" id="MF_00329">
    <property type="entry name" value="Ribosomal_eL18"/>
    <property type="match status" value="1"/>
</dbReference>
<dbReference type="Proteomes" id="UP000278149">
    <property type="component" value="Unassembled WGS sequence"/>
</dbReference>
<dbReference type="InterPro" id="IPR021131">
    <property type="entry name" value="Ribosomal_uL15/eL18"/>
</dbReference>
<evidence type="ECO:0000256" key="3">
    <source>
        <dbReference type="ARBA" id="ARBA00023274"/>
    </source>
</evidence>
<dbReference type="AlphaFoldDB" id="A0A3R9PR39"/>
<dbReference type="InterPro" id="IPR000039">
    <property type="entry name" value="Ribosomal_eL18"/>
</dbReference>
<dbReference type="NCBIfam" id="NF003079">
    <property type="entry name" value="PRK04005.1"/>
    <property type="match status" value="1"/>
</dbReference>
<dbReference type="InterPro" id="IPR036227">
    <property type="entry name" value="Ribosomal_uL15/eL18_sf"/>
</dbReference>
<dbReference type="Pfam" id="PF00828">
    <property type="entry name" value="Ribosomal_L27A"/>
    <property type="match status" value="1"/>
</dbReference>
<comment type="caution">
    <text evidence="6">The sequence shown here is derived from an EMBL/GenBank/DDBJ whole genome shotgun (WGS) entry which is preliminary data.</text>
</comment>
<reference evidence="6 7" key="1">
    <citation type="submission" date="2018-10" db="EMBL/GenBank/DDBJ databases">
        <title>Co-occurring genomic capacity for anaerobic methane metabolism and dissimilatory sulfite reduction discovered in the Korarchaeota.</title>
        <authorList>
            <person name="Mckay L.J."/>
            <person name="Dlakic M."/>
            <person name="Fields M.W."/>
            <person name="Delmont T.O."/>
            <person name="Eren A.M."/>
            <person name="Jay Z.J."/>
            <person name="Klingelsmith K.B."/>
            <person name="Rusch D.B."/>
            <person name="Inskeep W.P."/>
        </authorList>
    </citation>
    <scope>NUCLEOTIDE SEQUENCE [LARGE SCALE GENOMIC DNA]</scope>
    <source>
        <strain evidence="6 7">WS</strain>
    </source>
</reference>
<name>A0A3R9PR39_9CREN</name>
<evidence type="ECO:0000256" key="2">
    <source>
        <dbReference type="ARBA" id="ARBA00022980"/>
    </source>
</evidence>
<organism evidence="6 7">
    <name type="scientific">Candidatus Korarchaeum cryptofilum</name>
    <dbReference type="NCBI Taxonomy" id="498846"/>
    <lineage>
        <taxon>Archaea</taxon>
        <taxon>Thermoproteota</taxon>
        <taxon>Candidatus Korarchaeia</taxon>
        <taxon>Candidatus Korarchaeales</taxon>
        <taxon>Candidatus Korarchaeaceae</taxon>
        <taxon>Candidatus Korarchaeum</taxon>
    </lineage>
</organism>
<evidence type="ECO:0000313" key="6">
    <source>
        <dbReference type="EMBL" id="RSN69129.1"/>
    </source>
</evidence>
<dbReference type="RefSeq" id="WP_125741669.1">
    <property type="nucleotide sequence ID" value="NZ_RCOR01000022.1"/>
</dbReference>
<dbReference type="InterPro" id="IPR001196">
    <property type="entry name" value="Ribosomal_uL15_CS"/>
</dbReference>
<dbReference type="EMBL" id="RCOR01000022">
    <property type="protein sequence ID" value="RSN69129.1"/>
    <property type="molecule type" value="Genomic_DNA"/>
</dbReference>
<dbReference type="PANTHER" id="PTHR10934:SF2">
    <property type="entry name" value="LARGE RIBOSOMAL SUBUNIT PROTEIN EL18"/>
    <property type="match status" value="1"/>
</dbReference>
<accession>A0A3R9PR39</accession>
<dbReference type="InterPro" id="IPR022947">
    <property type="entry name" value="Ribosomal_eL18_arc"/>
</dbReference>
<dbReference type="GO" id="GO:0003723">
    <property type="term" value="F:RNA binding"/>
    <property type="evidence" value="ECO:0007669"/>
    <property type="project" value="TreeGrafter"/>
</dbReference>
<keyword evidence="3 4" id="KW-0687">Ribonucleoprotein</keyword>
<dbReference type="Gene3D" id="3.100.10.10">
    <property type="match status" value="1"/>
</dbReference>
<dbReference type="SUPFAM" id="SSF52080">
    <property type="entry name" value="Ribosomal proteins L15p and L18e"/>
    <property type="match status" value="1"/>
</dbReference>
<evidence type="ECO:0000256" key="1">
    <source>
        <dbReference type="ARBA" id="ARBA00006815"/>
    </source>
</evidence>
<dbReference type="GO" id="GO:0022625">
    <property type="term" value="C:cytosolic large ribosomal subunit"/>
    <property type="evidence" value="ECO:0007669"/>
    <property type="project" value="TreeGrafter"/>
</dbReference>